<keyword evidence="7" id="KW-0732">Signal</keyword>
<name>Q22AS3_TETTS</name>
<keyword evidence="3 6" id="KW-1133">Transmembrane helix</keyword>
<organism evidence="8 9">
    <name type="scientific">Tetrahymena thermophila (strain SB210)</name>
    <dbReference type="NCBI Taxonomy" id="312017"/>
    <lineage>
        <taxon>Eukaryota</taxon>
        <taxon>Sar</taxon>
        <taxon>Alveolata</taxon>
        <taxon>Ciliophora</taxon>
        <taxon>Intramacronucleata</taxon>
        <taxon>Oligohymenophorea</taxon>
        <taxon>Hymenostomatida</taxon>
        <taxon>Tetrahymenina</taxon>
        <taxon>Tetrahymenidae</taxon>
        <taxon>Tetrahymena</taxon>
    </lineage>
</organism>
<dbReference type="KEGG" id="tet:TTHERM_01164150"/>
<evidence type="ECO:0000256" key="3">
    <source>
        <dbReference type="ARBA" id="ARBA00022989"/>
    </source>
</evidence>
<dbReference type="RefSeq" id="XP_001030058.2">
    <property type="nucleotide sequence ID" value="XM_001030058.2"/>
</dbReference>
<feature type="compositionally biased region" description="Polar residues" evidence="5">
    <location>
        <begin position="251"/>
        <end position="263"/>
    </location>
</feature>
<feature type="transmembrane region" description="Helical" evidence="6">
    <location>
        <begin position="378"/>
        <end position="401"/>
    </location>
</feature>
<dbReference type="STRING" id="312017.Q22AS3"/>
<sequence>MKLSILYKKMSIKKIILLMLLLAIIKCDDTIVQSIQSKDQQNENSPSASNSTNQSPSQNDKTILQQTENQESDSDDTQLTSQENELEHQCEADSDCGYMQVCNQHFQCQRKNLFPMTLTELLGSVVILVVVGIGQAAGIGGGLIVVPVLMSFFGYETKKSIALVFITIFSASLGNLMSFMKQKSKDGGPVIDYRIVVLSLPTIMVGSIYGVALNKFIPQIVLAFALAFFILQSLTKTYKSYKREKAKEVQENQNNNKSDQSSPLYELKQPNENGLPPISQSSKKEQYPKSLLSKIFCITLGFAVFSLLRGGSKFDSLLGIPPCGFLYQISNLASAYVAYLLVKGIIAGLVIQNKIEEKLVVNTSSDDTQLTAQEMQGFAVTAFLAGLIGSTFGLGGGMVLVPKWLEQGIPSYKTTPCSISLLFLTAFNSAIQFALGGVYETEEIIYFSVIALLSSFIVSSSIQQYVKKTNQASLLILIIIGFMIIAFCLFGTMNVQKAMVDLPSLFDFGQFC</sequence>
<keyword evidence="9" id="KW-1185">Reference proteome</keyword>
<feature type="region of interest" description="Disordered" evidence="5">
    <location>
        <begin position="36"/>
        <end position="86"/>
    </location>
</feature>
<evidence type="ECO:0000256" key="4">
    <source>
        <dbReference type="ARBA" id="ARBA00023136"/>
    </source>
</evidence>
<evidence type="ECO:0000256" key="2">
    <source>
        <dbReference type="ARBA" id="ARBA00022692"/>
    </source>
</evidence>
<dbReference type="EMBL" id="GG662430">
    <property type="protein sequence ID" value="EAR82395.2"/>
    <property type="molecule type" value="Genomic_DNA"/>
</dbReference>
<feature type="transmembrane region" description="Helical" evidence="6">
    <location>
        <begin position="474"/>
        <end position="493"/>
    </location>
</feature>
<dbReference type="HOGENOM" id="CLU_542382_0_0_1"/>
<feature type="transmembrane region" description="Helical" evidence="6">
    <location>
        <begin position="161"/>
        <end position="179"/>
    </location>
</feature>
<reference evidence="9" key="1">
    <citation type="journal article" date="2006" name="PLoS Biol.">
        <title>Macronuclear genome sequence of the ciliate Tetrahymena thermophila, a model eukaryote.</title>
        <authorList>
            <person name="Eisen J.A."/>
            <person name="Coyne R.S."/>
            <person name="Wu M."/>
            <person name="Wu D."/>
            <person name="Thiagarajan M."/>
            <person name="Wortman J.R."/>
            <person name="Badger J.H."/>
            <person name="Ren Q."/>
            <person name="Amedeo P."/>
            <person name="Jones K.M."/>
            <person name="Tallon L.J."/>
            <person name="Delcher A.L."/>
            <person name="Salzberg S.L."/>
            <person name="Silva J.C."/>
            <person name="Haas B.J."/>
            <person name="Majoros W.H."/>
            <person name="Farzad M."/>
            <person name="Carlton J.M."/>
            <person name="Smith R.K. Jr."/>
            <person name="Garg J."/>
            <person name="Pearlman R.E."/>
            <person name="Karrer K.M."/>
            <person name="Sun L."/>
            <person name="Manning G."/>
            <person name="Elde N.C."/>
            <person name="Turkewitz A.P."/>
            <person name="Asai D.J."/>
            <person name="Wilkes D.E."/>
            <person name="Wang Y."/>
            <person name="Cai H."/>
            <person name="Collins K."/>
            <person name="Stewart B.A."/>
            <person name="Lee S.R."/>
            <person name="Wilamowska K."/>
            <person name="Weinberg Z."/>
            <person name="Ruzzo W.L."/>
            <person name="Wloga D."/>
            <person name="Gaertig J."/>
            <person name="Frankel J."/>
            <person name="Tsao C.-C."/>
            <person name="Gorovsky M.A."/>
            <person name="Keeling P.J."/>
            <person name="Waller R.F."/>
            <person name="Patron N.J."/>
            <person name="Cherry J.M."/>
            <person name="Stover N.A."/>
            <person name="Krieger C.J."/>
            <person name="del Toro C."/>
            <person name="Ryder H.F."/>
            <person name="Williamson S.C."/>
            <person name="Barbeau R.A."/>
            <person name="Hamilton E.P."/>
            <person name="Orias E."/>
        </authorList>
    </citation>
    <scope>NUCLEOTIDE SEQUENCE [LARGE SCALE GENOMIC DNA]</scope>
    <source>
        <strain evidence="9">SB210</strain>
    </source>
</reference>
<evidence type="ECO:0000313" key="9">
    <source>
        <dbReference type="Proteomes" id="UP000009168"/>
    </source>
</evidence>
<dbReference type="eggNOG" id="ENOG502QWNB">
    <property type="taxonomic scope" value="Eukaryota"/>
</dbReference>
<feature type="transmembrane region" description="Helical" evidence="6">
    <location>
        <begin position="421"/>
        <end position="438"/>
    </location>
</feature>
<accession>Q22AS3</accession>
<dbReference type="GO" id="GO:0016567">
    <property type="term" value="P:protein ubiquitination"/>
    <property type="evidence" value="ECO:0007669"/>
    <property type="project" value="TreeGrafter"/>
</dbReference>
<feature type="chain" id="PRO_5004201237" evidence="7">
    <location>
        <begin position="28"/>
        <end position="512"/>
    </location>
</feature>
<dbReference type="PANTHER" id="PTHR14255">
    <property type="entry name" value="CEREBLON"/>
    <property type="match status" value="1"/>
</dbReference>
<evidence type="ECO:0000256" key="6">
    <source>
        <dbReference type="SAM" id="Phobius"/>
    </source>
</evidence>
<dbReference type="AlphaFoldDB" id="Q22AS3"/>
<dbReference type="InterPro" id="IPR002781">
    <property type="entry name" value="TM_pro_TauE-like"/>
</dbReference>
<dbReference type="InParanoid" id="Q22AS3"/>
<feature type="transmembrane region" description="Helical" evidence="6">
    <location>
        <begin position="191"/>
        <end position="210"/>
    </location>
</feature>
<evidence type="ECO:0000256" key="5">
    <source>
        <dbReference type="SAM" id="MobiDB-lite"/>
    </source>
</evidence>
<dbReference type="GeneID" id="7836942"/>
<feature type="transmembrane region" description="Helical" evidence="6">
    <location>
        <begin position="291"/>
        <end position="308"/>
    </location>
</feature>
<feature type="compositionally biased region" description="Polar residues" evidence="5">
    <location>
        <begin position="36"/>
        <end position="69"/>
    </location>
</feature>
<protein>
    <submittedName>
        <fullName evidence="8">Sulfite exporter TauE/SafE</fullName>
    </submittedName>
</protein>
<feature type="transmembrane region" description="Helical" evidence="6">
    <location>
        <begin position="444"/>
        <end position="462"/>
    </location>
</feature>
<dbReference type="Pfam" id="PF01925">
    <property type="entry name" value="TauE"/>
    <property type="match status" value="1"/>
</dbReference>
<proteinExistence type="predicted"/>
<keyword evidence="2 6" id="KW-0812">Transmembrane</keyword>
<dbReference type="Proteomes" id="UP000009168">
    <property type="component" value="Unassembled WGS sequence"/>
</dbReference>
<evidence type="ECO:0000256" key="1">
    <source>
        <dbReference type="ARBA" id="ARBA00004141"/>
    </source>
</evidence>
<dbReference type="GO" id="GO:0016020">
    <property type="term" value="C:membrane"/>
    <property type="evidence" value="ECO:0007669"/>
    <property type="project" value="UniProtKB-SubCell"/>
</dbReference>
<keyword evidence="4 6" id="KW-0472">Membrane</keyword>
<evidence type="ECO:0000313" key="8">
    <source>
        <dbReference type="EMBL" id="EAR82395.2"/>
    </source>
</evidence>
<feature type="transmembrane region" description="Helical" evidence="6">
    <location>
        <begin position="216"/>
        <end position="235"/>
    </location>
</feature>
<dbReference type="GO" id="GO:0031464">
    <property type="term" value="C:Cul4A-RING E3 ubiquitin ligase complex"/>
    <property type="evidence" value="ECO:0007669"/>
    <property type="project" value="TreeGrafter"/>
</dbReference>
<dbReference type="PANTHER" id="PTHR14255:SF3">
    <property type="entry name" value="SULFITE EXPORTER TAUE_SAFE FAMILY PROTEIN 5-RELATED"/>
    <property type="match status" value="1"/>
</dbReference>
<feature type="region of interest" description="Disordered" evidence="5">
    <location>
        <begin position="245"/>
        <end position="266"/>
    </location>
</feature>
<comment type="subcellular location">
    <subcellularLocation>
        <location evidence="1">Membrane</location>
        <topology evidence="1">Multi-pass membrane protein</topology>
    </subcellularLocation>
</comment>
<evidence type="ECO:0000256" key="7">
    <source>
        <dbReference type="SAM" id="SignalP"/>
    </source>
</evidence>
<feature type="signal peptide" evidence="7">
    <location>
        <begin position="1"/>
        <end position="27"/>
    </location>
</feature>
<dbReference type="OrthoDB" id="301723at2759"/>
<gene>
    <name evidence="8" type="ORF">TTHERM_01164150</name>
</gene>